<accession>A0ACB8QBZ1</accession>
<gene>
    <name evidence="1" type="ORF">K488DRAFT_57737</name>
</gene>
<keyword evidence="2" id="KW-1185">Reference proteome</keyword>
<evidence type="ECO:0000313" key="2">
    <source>
        <dbReference type="Proteomes" id="UP000814128"/>
    </source>
</evidence>
<dbReference type="EMBL" id="MU273722">
    <property type="protein sequence ID" value="KAI0028791.1"/>
    <property type="molecule type" value="Genomic_DNA"/>
</dbReference>
<reference evidence="1" key="2">
    <citation type="journal article" date="2022" name="New Phytol.">
        <title>Evolutionary transition to the ectomycorrhizal habit in the genomes of a hyperdiverse lineage of mushroom-forming fungi.</title>
        <authorList>
            <person name="Looney B."/>
            <person name="Miyauchi S."/>
            <person name="Morin E."/>
            <person name="Drula E."/>
            <person name="Courty P.E."/>
            <person name="Kohler A."/>
            <person name="Kuo A."/>
            <person name="LaButti K."/>
            <person name="Pangilinan J."/>
            <person name="Lipzen A."/>
            <person name="Riley R."/>
            <person name="Andreopoulos W."/>
            <person name="He G."/>
            <person name="Johnson J."/>
            <person name="Nolan M."/>
            <person name="Tritt A."/>
            <person name="Barry K.W."/>
            <person name="Grigoriev I.V."/>
            <person name="Nagy L.G."/>
            <person name="Hibbett D."/>
            <person name="Henrissat B."/>
            <person name="Matheny P.B."/>
            <person name="Labbe J."/>
            <person name="Martin F.M."/>
        </authorList>
    </citation>
    <scope>NUCLEOTIDE SEQUENCE</scope>
    <source>
        <strain evidence="1">EC-137</strain>
    </source>
</reference>
<proteinExistence type="predicted"/>
<name>A0ACB8QBZ1_9AGAM</name>
<comment type="caution">
    <text evidence="1">The sequence shown here is derived from an EMBL/GenBank/DDBJ whole genome shotgun (WGS) entry which is preliminary data.</text>
</comment>
<sequence>MSDGAQEEKTCPGCHLSVMNENGGVVIAFGQSFFHVECFKCAKCHDTVTADTNLLLLSDGQPVCSNCSYSCSVCQLPILDEAIMTGDDSYHAHCFKCKHCGNRIDELMFAKTSNGIYCMGCHHQRVARSRRHAQKKEREKEERERAYPAGAKSRENGVCYASPSAASNGHHLSPPSSAKELARQVSYDDGIRGLFKKSAANGDVTPSGSGNSLSLPSAKGRSSKRHSINPGIQFDLASAGAEFGERPSSAGAESSSRPHSPHDTSNGRVTPVSERSQSQTRSRSESTPKPTTDQSQLSARLALPPSVTLERVPQRKDSAEMSSQPSTQSASRTLGIPSTVRPRRSFDDRPSMRTGGLSIDVEKSRGARDGGKSPAYKATSPSHRVDVPHGVESGTDTDNENDVDGKQNRDPPDPPPKSPHANRNLEVERPETPDTAGEASSDELLDQVRHSTFIAPALPPIRISLGAGDFSDLLRSYNDQRASLPALAESGEGVSPDTATSSTSGTSWTGDRTPSTSETSGSTLATPSDPTFFGKDDAASVSTVSPATVAAKAEGEIFPARHSFDDFSEPAHSSDLITRRLREALSEAGRRGAAHVNLDSEFAQAILHALEQKQAESAEMRGRLDTMKRASQQVMDGLSVAQGEYEEELRARRFAETEVTRLRVLLSDQAARITALSGEARRGELHQQLSRELSENLSVLERNLSRLRVERDMTLAEVEELESSKRCVPQPNEQSGASLNRSFTMRLDSLKAQYQHELTPLTEERSALLREIAELKASRDVMIEETTMLNARNEELATLNQIYTRRSEQNGTATSSPALQSDDSHGYIKVQHPSPPLQQQQQVQPQQPPQQPQAPVPEQGTLRKRGWLGGGGRVREQHPAAAAIAQDSDNQSRLQKLKHSFQQVSVLRVTRCEQCGDKLWGSQVRCTYCNLSVHHRCQSTVTTPCNPQATAVRKESPMVPLPPSMFGRDLIEQIRADSRGSDRMVPILVEKCIDAVEQSAMDYEGIYRKTGGSGQNKMITALFERQDYDAFDLTDQDRFNDICSITSVLKTYFRSLPNPLLTYVLHDEFMNTAMIKDPIHKSTKYADLVKQLPTEHYYTLRMLMLHLHRIHELSAQNLMTARNLGVVFGPTLMRSRNPGAEFSDMAGKALTVEWLIEHATDIFPPILSA</sequence>
<evidence type="ECO:0000313" key="1">
    <source>
        <dbReference type="EMBL" id="KAI0028791.1"/>
    </source>
</evidence>
<protein>
    <submittedName>
        <fullName evidence="1">Uncharacterized protein</fullName>
    </submittedName>
</protein>
<reference evidence="1" key="1">
    <citation type="submission" date="2021-02" db="EMBL/GenBank/DDBJ databases">
        <authorList>
            <consortium name="DOE Joint Genome Institute"/>
            <person name="Ahrendt S."/>
            <person name="Looney B.P."/>
            <person name="Miyauchi S."/>
            <person name="Morin E."/>
            <person name="Drula E."/>
            <person name="Courty P.E."/>
            <person name="Chicoki N."/>
            <person name="Fauchery L."/>
            <person name="Kohler A."/>
            <person name="Kuo A."/>
            <person name="Labutti K."/>
            <person name="Pangilinan J."/>
            <person name="Lipzen A."/>
            <person name="Riley R."/>
            <person name="Andreopoulos W."/>
            <person name="He G."/>
            <person name="Johnson J."/>
            <person name="Barry K.W."/>
            <person name="Grigoriev I.V."/>
            <person name="Nagy L."/>
            <person name="Hibbett D."/>
            <person name="Henrissat B."/>
            <person name="Matheny P.B."/>
            <person name="Labbe J."/>
            <person name="Martin F."/>
        </authorList>
    </citation>
    <scope>NUCLEOTIDE SEQUENCE</scope>
    <source>
        <strain evidence="1">EC-137</strain>
    </source>
</reference>
<dbReference type="Proteomes" id="UP000814128">
    <property type="component" value="Unassembled WGS sequence"/>
</dbReference>
<organism evidence="1 2">
    <name type="scientific">Vararia minispora EC-137</name>
    <dbReference type="NCBI Taxonomy" id="1314806"/>
    <lineage>
        <taxon>Eukaryota</taxon>
        <taxon>Fungi</taxon>
        <taxon>Dikarya</taxon>
        <taxon>Basidiomycota</taxon>
        <taxon>Agaricomycotina</taxon>
        <taxon>Agaricomycetes</taxon>
        <taxon>Russulales</taxon>
        <taxon>Lachnocladiaceae</taxon>
        <taxon>Vararia</taxon>
    </lineage>
</organism>